<dbReference type="SUPFAM" id="SSF143100">
    <property type="entry name" value="TTHA1013/TTHA0281-like"/>
    <property type="match status" value="1"/>
</dbReference>
<name>G9WWZ7_9FIRM</name>
<proteinExistence type="predicted"/>
<protein>
    <recommendedName>
        <fullName evidence="1">HicB-like antitoxin of toxin-antitoxin system domain-containing protein</fullName>
    </recommendedName>
</protein>
<accession>G9WWZ7</accession>
<dbReference type="EMBL" id="AFZD01000021">
    <property type="protein sequence ID" value="EHL09330.1"/>
    <property type="molecule type" value="Genomic_DNA"/>
</dbReference>
<reference evidence="2 3" key="1">
    <citation type="submission" date="2011-08" db="EMBL/GenBank/DDBJ databases">
        <title>The Genome Sequence of Oribacterium sp. ACB7.</title>
        <authorList>
            <consortium name="The Broad Institute Genome Sequencing Platform"/>
            <person name="Earl A."/>
            <person name="Ward D."/>
            <person name="Feldgarden M."/>
            <person name="Gevers D."/>
            <person name="Sizova M."/>
            <person name="Hazen A."/>
            <person name="Epstein S."/>
            <person name="Young S.K."/>
            <person name="Zeng Q."/>
            <person name="Gargeya S."/>
            <person name="Fitzgerald M."/>
            <person name="Haas B."/>
            <person name="Abouelleil A."/>
            <person name="Alvarado L."/>
            <person name="Arachchi H.M."/>
            <person name="Berlin A."/>
            <person name="Brown A."/>
            <person name="Chapman S.B."/>
            <person name="Chen Z."/>
            <person name="Dunbar C."/>
            <person name="Freedman E."/>
            <person name="Gearin G."/>
            <person name="Gellesch M."/>
            <person name="Goldberg J."/>
            <person name="Griggs A."/>
            <person name="Gujja S."/>
            <person name="Heiman D."/>
            <person name="Howarth C."/>
            <person name="Larson L."/>
            <person name="Lui A."/>
            <person name="MacDonald P.J.P."/>
            <person name="Montmayeur A."/>
            <person name="Murphy C."/>
            <person name="Neiman D."/>
            <person name="Pearson M."/>
            <person name="Priest M."/>
            <person name="Roberts A."/>
            <person name="Saif S."/>
            <person name="Shea T."/>
            <person name="Shenoy N."/>
            <person name="Sisk P."/>
            <person name="Stolte C."/>
            <person name="Sykes S."/>
            <person name="Wortman J."/>
            <person name="Nusbaum C."/>
            <person name="Birren B."/>
        </authorList>
    </citation>
    <scope>NUCLEOTIDE SEQUENCE [LARGE SCALE GENOMIC DNA]</scope>
    <source>
        <strain evidence="2 3">ACB7</strain>
    </source>
</reference>
<dbReference type="InterPro" id="IPR035069">
    <property type="entry name" value="TTHA1013/TTHA0281-like"/>
</dbReference>
<keyword evidence="3" id="KW-1185">Reference proteome</keyword>
<evidence type="ECO:0000313" key="2">
    <source>
        <dbReference type="EMBL" id="EHL09330.1"/>
    </source>
</evidence>
<feature type="domain" description="HicB-like antitoxin of toxin-antitoxin system" evidence="1">
    <location>
        <begin position="5"/>
        <end position="106"/>
    </location>
</feature>
<dbReference type="Gene3D" id="3.30.160.250">
    <property type="match status" value="1"/>
</dbReference>
<sequence>MKYVYPAVFTPEDNGQFSVNFPDLESCYTCGDDLGDALYMAEDVLAMTLVSYEDKGLSIPAPSEKLPLEAGEFQNFIACDTEIYRKQNLNKAVKKTLTIPEWLNEKALAQGINFSQVLQEALMERLQA</sequence>
<evidence type="ECO:0000313" key="3">
    <source>
        <dbReference type="Proteomes" id="UP000003527"/>
    </source>
</evidence>
<dbReference type="PATRIC" id="fig|796944.3.peg.2119"/>
<organism evidence="2 3">
    <name type="scientific">Oribacterium asaccharolyticum ACB7</name>
    <dbReference type="NCBI Taxonomy" id="796944"/>
    <lineage>
        <taxon>Bacteria</taxon>
        <taxon>Bacillati</taxon>
        <taxon>Bacillota</taxon>
        <taxon>Clostridia</taxon>
        <taxon>Lachnospirales</taxon>
        <taxon>Lachnospiraceae</taxon>
        <taxon>Oribacterium</taxon>
    </lineage>
</organism>
<dbReference type="Proteomes" id="UP000003527">
    <property type="component" value="Unassembled WGS sequence"/>
</dbReference>
<evidence type="ECO:0000259" key="1">
    <source>
        <dbReference type="Pfam" id="PF15919"/>
    </source>
</evidence>
<gene>
    <name evidence="2" type="ORF">HMPREF9624_01371</name>
</gene>
<dbReference type="InterPro" id="IPR031807">
    <property type="entry name" value="HicB-like"/>
</dbReference>
<dbReference type="HOGENOM" id="CLU_114047_0_2_9"/>
<comment type="caution">
    <text evidence="2">The sequence shown here is derived from an EMBL/GenBank/DDBJ whole genome shotgun (WGS) entry which is preliminary data.</text>
</comment>
<dbReference type="RefSeq" id="WP_009537151.1">
    <property type="nucleotide sequence ID" value="NZ_JH414505.1"/>
</dbReference>
<dbReference type="Pfam" id="PF15919">
    <property type="entry name" value="HicB_lk_antitox"/>
    <property type="match status" value="1"/>
</dbReference>
<dbReference type="AlphaFoldDB" id="G9WWZ7"/>